<evidence type="ECO:0000256" key="1">
    <source>
        <dbReference type="ARBA" id="ARBA00004123"/>
    </source>
</evidence>
<dbReference type="FunFam" id="3.30.420.10:FF:000019">
    <property type="entry name" value="RNA exonuclease NEF-sp"/>
    <property type="match status" value="1"/>
</dbReference>
<evidence type="ECO:0000259" key="8">
    <source>
        <dbReference type="SMART" id="SM00479"/>
    </source>
</evidence>
<evidence type="ECO:0000313" key="10">
    <source>
        <dbReference type="RefSeq" id="XP_026280681.1"/>
    </source>
</evidence>
<organism evidence="9 10">
    <name type="scientific">Frankliniella occidentalis</name>
    <name type="common">Western flower thrips</name>
    <name type="synonym">Euthrips occidentalis</name>
    <dbReference type="NCBI Taxonomy" id="133901"/>
    <lineage>
        <taxon>Eukaryota</taxon>
        <taxon>Metazoa</taxon>
        <taxon>Ecdysozoa</taxon>
        <taxon>Arthropoda</taxon>
        <taxon>Hexapoda</taxon>
        <taxon>Insecta</taxon>
        <taxon>Pterygota</taxon>
        <taxon>Neoptera</taxon>
        <taxon>Paraneoptera</taxon>
        <taxon>Thysanoptera</taxon>
        <taxon>Terebrantia</taxon>
        <taxon>Thripoidea</taxon>
        <taxon>Thripidae</taxon>
        <taxon>Frankliniella</taxon>
    </lineage>
</organism>
<dbReference type="Gene3D" id="3.30.420.10">
    <property type="entry name" value="Ribonuclease H-like superfamily/Ribonuclease H"/>
    <property type="match status" value="1"/>
</dbReference>
<dbReference type="Proteomes" id="UP000504606">
    <property type="component" value="Unplaced"/>
</dbReference>
<evidence type="ECO:0000313" key="9">
    <source>
        <dbReference type="Proteomes" id="UP000504606"/>
    </source>
</evidence>
<dbReference type="SUPFAM" id="SSF53098">
    <property type="entry name" value="Ribonuclease H-like"/>
    <property type="match status" value="1"/>
</dbReference>
<dbReference type="PANTHER" id="PTHR12801">
    <property type="entry name" value="RNA EXONUCLEASE REXO1 / RECO3 FAMILY MEMBER-RELATED"/>
    <property type="match status" value="1"/>
</dbReference>
<dbReference type="GO" id="GO:0005634">
    <property type="term" value="C:nucleus"/>
    <property type="evidence" value="ECO:0007669"/>
    <property type="project" value="UniProtKB-SubCell"/>
</dbReference>
<keyword evidence="6" id="KW-0539">Nucleus</keyword>
<dbReference type="InterPro" id="IPR047021">
    <property type="entry name" value="REXO1/3/4-like"/>
</dbReference>
<dbReference type="CDD" id="cd06145">
    <property type="entry name" value="REX1_like"/>
    <property type="match status" value="1"/>
</dbReference>
<keyword evidence="9" id="KW-1185">Reference proteome</keyword>
<dbReference type="PANTHER" id="PTHR12801:SF82">
    <property type="entry name" value="RNA EXONUCLEASE 5"/>
    <property type="match status" value="1"/>
</dbReference>
<dbReference type="GO" id="GO:0003676">
    <property type="term" value="F:nucleic acid binding"/>
    <property type="evidence" value="ECO:0007669"/>
    <property type="project" value="InterPro"/>
</dbReference>
<evidence type="ECO:0000256" key="3">
    <source>
        <dbReference type="ARBA" id="ARBA00022722"/>
    </source>
</evidence>
<dbReference type="CTD" id="81691"/>
<feature type="compositionally biased region" description="Polar residues" evidence="7">
    <location>
        <begin position="36"/>
        <end position="47"/>
    </location>
</feature>
<comment type="subcellular location">
    <subcellularLocation>
        <location evidence="1">Nucleus</location>
    </subcellularLocation>
</comment>
<reference evidence="10 11" key="1">
    <citation type="submission" date="2025-04" db="UniProtKB">
        <authorList>
            <consortium name="RefSeq"/>
        </authorList>
    </citation>
    <scope>IDENTIFICATION</scope>
    <source>
        <tissue evidence="10 11">Whole organism</tissue>
    </source>
</reference>
<keyword evidence="3" id="KW-0540">Nuclease</keyword>
<dbReference type="InterPro" id="IPR013520">
    <property type="entry name" value="Ribonucl_H"/>
</dbReference>
<dbReference type="InterPro" id="IPR034922">
    <property type="entry name" value="REX1-like_exo"/>
</dbReference>
<dbReference type="RefSeq" id="XP_026280681.1">
    <property type="nucleotide sequence ID" value="XM_026424896.2"/>
</dbReference>
<sequence length="689" mass="77187">MDNMTLKEKRKEQKRKKIAALLEISDLNKKDRETIMTPSYTEASSEEPQQKKMKLTGPSQEDISEDNSKPKYSEKELEELRKLLKQRNREKKKTPYLSLKEPTGFQAELNVSPTDRVPIFFSDIQHFVLFSTLAQNSPFIPRWCQLDKCGHLTAVQILFIEGAGISDYLQCEESLTSLSKSNFPFHLEVVMPSAYGGNLIEEFCAIPLSRNQGNNIIQAYGSLEKAVNSSCEVFKVLRAFFPVNGNNPSESSSETSSLKNGNKSVSDKKSGNEAPSQLPVPETLPQTDKFPRTHLLLSAWQMIEEGYPIPLNAALKEKFKDFVATKPIYKEVNNFSPMYAVDCEMCTTSIGKSECTRVSIVNEKLETVLDTLVLPPNKITNYLTRYSGITAAMMKNVTTRLEDVQKFIQENLESDAILVGQSLNFDLVALQMMHPYCIDTSVIFNVTGDRYRKSKLRYLSEHFLKESIQTGNQGHCSVEDSSASLKLVQLKLSKSLEFGDQVLSVHGMNKHKNSETNEKVDLSGYATSLFSYATQMGKHASILAGPEIVEKYMDYLNPRIASYEQVNDDGSCKTIAKDETSDTGRVTCVISASNQSIVDGASSKVFDNFLTIGHIKLTEKESAALASAEEKIVTKLNNWISHMQKSALLNSLSIVVLCGRERSSNGVCFINLHKKKFERIQYKPGDSLK</sequence>
<comment type="similarity">
    <text evidence="2">Belongs to the REXO1/REXO3 family.</text>
</comment>
<dbReference type="RefSeq" id="XP_026280682.1">
    <property type="nucleotide sequence ID" value="XM_026424897.2"/>
</dbReference>
<gene>
    <name evidence="10 11" type="primary">LOC113208061</name>
</gene>
<dbReference type="GO" id="GO:0004527">
    <property type="term" value="F:exonuclease activity"/>
    <property type="evidence" value="ECO:0007669"/>
    <property type="project" value="UniProtKB-KW"/>
</dbReference>
<dbReference type="OrthoDB" id="3996471at2759"/>
<protein>
    <submittedName>
        <fullName evidence="10 11">Uncharacterized protein LOC113208061</fullName>
    </submittedName>
</protein>
<evidence type="ECO:0000313" key="11">
    <source>
        <dbReference type="RefSeq" id="XP_026280682.1"/>
    </source>
</evidence>
<dbReference type="AlphaFoldDB" id="A0A6J1SQ76"/>
<dbReference type="GeneID" id="113208061"/>
<keyword evidence="5" id="KW-0269">Exonuclease</keyword>
<dbReference type="InterPro" id="IPR012337">
    <property type="entry name" value="RNaseH-like_sf"/>
</dbReference>
<proteinExistence type="inferred from homology"/>
<evidence type="ECO:0000256" key="4">
    <source>
        <dbReference type="ARBA" id="ARBA00022801"/>
    </source>
</evidence>
<evidence type="ECO:0000256" key="5">
    <source>
        <dbReference type="ARBA" id="ARBA00022839"/>
    </source>
</evidence>
<evidence type="ECO:0000256" key="6">
    <source>
        <dbReference type="ARBA" id="ARBA00023242"/>
    </source>
</evidence>
<feature type="domain" description="Exonuclease" evidence="8">
    <location>
        <begin position="337"/>
        <end position="497"/>
    </location>
</feature>
<accession>A0A6J1SQ76</accession>
<dbReference type="KEGG" id="foc:113208061"/>
<evidence type="ECO:0000256" key="2">
    <source>
        <dbReference type="ARBA" id="ARBA00006357"/>
    </source>
</evidence>
<evidence type="ECO:0000256" key="7">
    <source>
        <dbReference type="SAM" id="MobiDB-lite"/>
    </source>
</evidence>
<dbReference type="Pfam" id="PF00929">
    <property type="entry name" value="RNase_T"/>
    <property type="match status" value="1"/>
</dbReference>
<dbReference type="InterPro" id="IPR036397">
    <property type="entry name" value="RNaseH_sf"/>
</dbReference>
<feature type="region of interest" description="Disordered" evidence="7">
    <location>
        <begin position="247"/>
        <end position="287"/>
    </location>
</feature>
<dbReference type="SMART" id="SM00479">
    <property type="entry name" value="EXOIII"/>
    <property type="match status" value="1"/>
</dbReference>
<keyword evidence="4" id="KW-0378">Hydrolase</keyword>
<name>A0A6J1SQ76_FRAOC</name>
<feature type="region of interest" description="Disordered" evidence="7">
    <location>
        <begin position="27"/>
        <end position="74"/>
    </location>
</feature>